<dbReference type="InterPro" id="IPR000064">
    <property type="entry name" value="NLP_P60_dom"/>
</dbReference>
<evidence type="ECO:0000256" key="2">
    <source>
        <dbReference type="ARBA" id="ARBA00022670"/>
    </source>
</evidence>
<protein>
    <submittedName>
        <fullName evidence="6">C40 family peptidase</fullName>
    </submittedName>
</protein>
<proteinExistence type="inferred from homology"/>
<dbReference type="Gene3D" id="3.90.1720.10">
    <property type="entry name" value="endopeptidase domain like (from Nostoc punctiforme)"/>
    <property type="match status" value="1"/>
</dbReference>
<keyword evidence="3" id="KW-0378">Hydrolase</keyword>
<dbReference type="Pfam" id="PF00877">
    <property type="entry name" value="NLPC_P60"/>
    <property type="match status" value="1"/>
</dbReference>
<comment type="caution">
    <text evidence="6">The sequence shown here is derived from an EMBL/GenBank/DDBJ whole genome shotgun (WGS) entry which is preliminary data.</text>
</comment>
<dbReference type="InterPro" id="IPR038765">
    <property type="entry name" value="Papain-like_cys_pep_sf"/>
</dbReference>
<dbReference type="RefSeq" id="WP_194739242.1">
    <property type="nucleotide sequence ID" value="NZ_JADKYY010000006.1"/>
</dbReference>
<dbReference type="PANTHER" id="PTHR47053">
    <property type="entry name" value="MUREIN DD-ENDOPEPTIDASE MEPH-RELATED"/>
    <property type="match status" value="1"/>
</dbReference>
<dbReference type="PROSITE" id="PS51257">
    <property type="entry name" value="PROKAR_LIPOPROTEIN"/>
    <property type="match status" value="1"/>
</dbReference>
<dbReference type="SUPFAM" id="SSF54001">
    <property type="entry name" value="Cysteine proteinases"/>
    <property type="match status" value="1"/>
</dbReference>
<dbReference type="AlphaFoldDB" id="A0A930YVY5"/>
<reference evidence="6" key="1">
    <citation type="submission" date="2020-11" db="EMBL/GenBank/DDBJ databases">
        <title>Genome seq and assembly of Planobacterium sp.</title>
        <authorList>
            <person name="Chhetri G."/>
        </authorList>
    </citation>
    <scope>NUCLEOTIDE SEQUENCE</scope>
    <source>
        <strain evidence="6">GCR5</strain>
    </source>
</reference>
<gene>
    <name evidence="6" type="ORF">IC612_05810</name>
</gene>
<evidence type="ECO:0000256" key="3">
    <source>
        <dbReference type="ARBA" id="ARBA00022801"/>
    </source>
</evidence>
<feature type="domain" description="NlpC/P60" evidence="5">
    <location>
        <begin position="69"/>
        <end position="196"/>
    </location>
</feature>
<dbReference type="Proteomes" id="UP000694480">
    <property type="component" value="Unassembled WGS sequence"/>
</dbReference>
<organism evidence="6 7">
    <name type="scientific">Planobacterium oryzisoli</name>
    <dbReference type="NCBI Taxonomy" id="2771435"/>
    <lineage>
        <taxon>Bacteria</taxon>
        <taxon>Pseudomonadati</taxon>
        <taxon>Bacteroidota</taxon>
        <taxon>Flavobacteriia</taxon>
        <taxon>Flavobacteriales</taxon>
        <taxon>Weeksellaceae</taxon>
        <taxon>Chryseobacterium group</taxon>
        <taxon>Chryseobacterium</taxon>
    </lineage>
</organism>
<name>A0A930YVY5_9FLAO</name>
<evidence type="ECO:0000256" key="1">
    <source>
        <dbReference type="ARBA" id="ARBA00007074"/>
    </source>
</evidence>
<keyword evidence="2" id="KW-0645">Protease</keyword>
<dbReference type="EMBL" id="JADKYY010000006">
    <property type="protein sequence ID" value="MBF5027311.1"/>
    <property type="molecule type" value="Genomic_DNA"/>
</dbReference>
<dbReference type="PROSITE" id="PS51935">
    <property type="entry name" value="NLPC_P60"/>
    <property type="match status" value="1"/>
</dbReference>
<dbReference type="GO" id="GO:0006508">
    <property type="term" value="P:proteolysis"/>
    <property type="evidence" value="ECO:0007669"/>
    <property type="project" value="UniProtKB-KW"/>
</dbReference>
<dbReference type="GO" id="GO:0008234">
    <property type="term" value="F:cysteine-type peptidase activity"/>
    <property type="evidence" value="ECO:0007669"/>
    <property type="project" value="UniProtKB-KW"/>
</dbReference>
<dbReference type="InterPro" id="IPR051202">
    <property type="entry name" value="Peptidase_C40"/>
</dbReference>
<evidence type="ECO:0000259" key="5">
    <source>
        <dbReference type="PROSITE" id="PS51935"/>
    </source>
</evidence>
<evidence type="ECO:0000313" key="6">
    <source>
        <dbReference type="EMBL" id="MBF5027311.1"/>
    </source>
</evidence>
<keyword evidence="7" id="KW-1185">Reference proteome</keyword>
<evidence type="ECO:0000256" key="4">
    <source>
        <dbReference type="ARBA" id="ARBA00022807"/>
    </source>
</evidence>
<accession>A0A930YVY5</accession>
<dbReference type="PANTHER" id="PTHR47053:SF1">
    <property type="entry name" value="MUREIN DD-ENDOPEPTIDASE MEPH-RELATED"/>
    <property type="match status" value="1"/>
</dbReference>
<evidence type="ECO:0000313" key="7">
    <source>
        <dbReference type="Proteomes" id="UP000694480"/>
    </source>
</evidence>
<comment type="similarity">
    <text evidence="1">Belongs to the peptidase C40 family.</text>
</comment>
<sequence length="196" mass="21473">MKVSLYSLTALLRGSLFGVLILSLVVSCGAARGTKNSTLKPIEREVPTKSVERESGLRALESRFSGTIDSDTEELLKDAQKYLGAPYRYGGASSEGFDCSGFTLTVFEQNTYRLPRRSEEQAQTGDPVDVKEVKPGDLLFFATAGGSRVSHVGIVHDIGRDGEIKFIHASTSKGVIISSLNERYWNRAFLHAQRVL</sequence>
<keyword evidence="4" id="KW-0788">Thiol protease</keyword>